<accession>A0ABP4NJY6</accession>
<reference evidence="9" key="1">
    <citation type="journal article" date="2019" name="Int. J. Syst. Evol. Microbiol.">
        <title>The Global Catalogue of Microorganisms (GCM) 10K type strain sequencing project: providing services to taxonomists for standard genome sequencing and annotation.</title>
        <authorList>
            <consortium name="The Broad Institute Genomics Platform"/>
            <consortium name="The Broad Institute Genome Sequencing Center for Infectious Disease"/>
            <person name="Wu L."/>
            <person name="Ma J."/>
        </authorList>
    </citation>
    <scope>NUCLEOTIDE SEQUENCE [LARGE SCALE GENOMIC DNA]</scope>
    <source>
        <strain evidence="9">JCM 13319</strain>
    </source>
</reference>
<proteinExistence type="inferred from homology"/>
<dbReference type="RefSeq" id="WP_346037358.1">
    <property type="nucleotide sequence ID" value="NZ_BAAALY010000019.1"/>
</dbReference>
<feature type="transmembrane region" description="Helical" evidence="6">
    <location>
        <begin position="188"/>
        <end position="209"/>
    </location>
</feature>
<dbReference type="InterPro" id="IPR000412">
    <property type="entry name" value="ABC_2_transport"/>
</dbReference>
<dbReference type="PRINTS" id="PR00164">
    <property type="entry name" value="ABC2TRNSPORT"/>
</dbReference>
<dbReference type="Pfam" id="PF01061">
    <property type="entry name" value="ABC2_membrane"/>
    <property type="match status" value="1"/>
</dbReference>
<evidence type="ECO:0000313" key="9">
    <source>
        <dbReference type="Proteomes" id="UP001501791"/>
    </source>
</evidence>
<evidence type="ECO:0000259" key="7">
    <source>
        <dbReference type="PROSITE" id="PS51012"/>
    </source>
</evidence>
<feature type="transmembrane region" description="Helical" evidence="6">
    <location>
        <begin position="246"/>
        <end position="266"/>
    </location>
</feature>
<comment type="caution">
    <text evidence="8">The sequence shown here is derived from an EMBL/GenBank/DDBJ whole genome shotgun (WGS) entry which is preliminary data.</text>
</comment>
<evidence type="ECO:0000256" key="5">
    <source>
        <dbReference type="ARBA" id="ARBA00023251"/>
    </source>
</evidence>
<evidence type="ECO:0000256" key="1">
    <source>
        <dbReference type="ARBA" id="ARBA00004141"/>
    </source>
</evidence>
<keyword evidence="4 6" id="KW-0472">Membrane</keyword>
<dbReference type="Proteomes" id="UP001501791">
    <property type="component" value="Unassembled WGS sequence"/>
</dbReference>
<keyword evidence="6" id="KW-1003">Cell membrane</keyword>
<dbReference type="PANTHER" id="PTHR43229">
    <property type="entry name" value="NODULATION PROTEIN J"/>
    <property type="match status" value="1"/>
</dbReference>
<evidence type="ECO:0000256" key="3">
    <source>
        <dbReference type="ARBA" id="ARBA00022989"/>
    </source>
</evidence>
<keyword evidence="2 6" id="KW-0812">Transmembrane</keyword>
<dbReference type="InterPro" id="IPR013525">
    <property type="entry name" value="ABC2_TM"/>
</dbReference>
<evidence type="ECO:0000256" key="4">
    <source>
        <dbReference type="ARBA" id="ARBA00023136"/>
    </source>
</evidence>
<evidence type="ECO:0000313" key="8">
    <source>
        <dbReference type="EMBL" id="GAA1562311.1"/>
    </source>
</evidence>
<feature type="transmembrane region" description="Helical" evidence="6">
    <location>
        <begin position="132"/>
        <end position="154"/>
    </location>
</feature>
<keyword evidence="5" id="KW-0046">Antibiotic resistance</keyword>
<dbReference type="InterPro" id="IPR047817">
    <property type="entry name" value="ABC2_TM_bact-type"/>
</dbReference>
<feature type="domain" description="ABC transmembrane type-2" evidence="7">
    <location>
        <begin position="43"/>
        <end position="272"/>
    </location>
</feature>
<keyword evidence="6" id="KW-0813">Transport</keyword>
<protein>
    <recommendedName>
        <fullName evidence="6">Transport permease protein</fullName>
    </recommendedName>
</protein>
<dbReference type="InterPro" id="IPR051784">
    <property type="entry name" value="Nod_factor_ABC_transporter"/>
</dbReference>
<name>A0ABP4NJY6_9MICO</name>
<evidence type="ECO:0000256" key="6">
    <source>
        <dbReference type="RuleBase" id="RU361157"/>
    </source>
</evidence>
<feature type="transmembrane region" description="Helical" evidence="6">
    <location>
        <begin position="160"/>
        <end position="181"/>
    </location>
</feature>
<comment type="subcellular location">
    <subcellularLocation>
        <location evidence="6">Cell membrane</location>
        <topology evidence="6">Multi-pass membrane protein</topology>
    </subcellularLocation>
    <subcellularLocation>
        <location evidence="1">Membrane</location>
        <topology evidence="1">Multi-pass membrane protein</topology>
    </subcellularLocation>
</comment>
<keyword evidence="9" id="KW-1185">Reference proteome</keyword>
<organism evidence="8 9">
    <name type="scientific">Brevibacterium picturae</name>
    <dbReference type="NCBI Taxonomy" id="260553"/>
    <lineage>
        <taxon>Bacteria</taxon>
        <taxon>Bacillati</taxon>
        <taxon>Actinomycetota</taxon>
        <taxon>Actinomycetes</taxon>
        <taxon>Micrococcales</taxon>
        <taxon>Brevibacteriaceae</taxon>
        <taxon>Brevibacterium</taxon>
    </lineage>
</organism>
<comment type="similarity">
    <text evidence="6">Belongs to the ABC-2 integral membrane protein family.</text>
</comment>
<sequence>MNAQTINDLAVTEERRTGGLPRFITDTSAVFRREFMLVLRDPFSLVFSLLQPLVFLALFAPLLAGLIGDGGIGGANTLQWFLPGVVVMICVFGTGMVGSNLQYEMQTGSYERILATPLSRSSILTGRALKEFAPLVVQALMITLIASIFGVTLYPVQMMLGMLILGVFGIGLGALSYALAIATHGKEWMFWTIQQTLTFPLLILSGMMLPLDSGPAWMQIVAKINPLTYVVNAERELFAGNLDSLAVLWGAVAAVAMCAGGLAVGIRTISRSAR</sequence>
<feature type="transmembrane region" description="Helical" evidence="6">
    <location>
        <begin position="80"/>
        <end position="103"/>
    </location>
</feature>
<dbReference type="PROSITE" id="PS51012">
    <property type="entry name" value="ABC_TM2"/>
    <property type="match status" value="1"/>
</dbReference>
<gene>
    <name evidence="8" type="ORF">GCM10009691_40100</name>
</gene>
<dbReference type="PIRSF" id="PIRSF006648">
    <property type="entry name" value="DrrB"/>
    <property type="match status" value="1"/>
</dbReference>
<keyword evidence="3 6" id="KW-1133">Transmembrane helix</keyword>
<evidence type="ECO:0000256" key="2">
    <source>
        <dbReference type="ARBA" id="ARBA00022692"/>
    </source>
</evidence>
<dbReference type="PANTHER" id="PTHR43229:SF2">
    <property type="entry name" value="NODULATION PROTEIN J"/>
    <property type="match status" value="1"/>
</dbReference>
<feature type="transmembrane region" description="Helical" evidence="6">
    <location>
        <begin position="43"/>
        <end position="68"/>
    </location>
</feature>
<dbReference type="EMBL" id="BAAALY010000019">
    <property type="protein sequence ID" value="GAA1562311.1"/>
    <property type="molecule type" value="Genomic_DNA"/>
</dbReference>